<protein>
    <submittedName>
        <fullName evidence="3">NUDIX domain-containing protein</fullName>
    </submittedName>
</protein>
<dbReference type="InterPro" id="IPR036390">
    <property type="entry name" value="WH_DNA-bd_sf"/>
</dbReference>
<comment type="caution">
    <text evidence="3">The sequence shown here is derived from an EMBL/GenBank/DDBJ whole genome shotgun (WGS) entry which is preliminary data.</text>
</comment>
<dbReference type="EMBL" id="JBHSFQ010000003">
    <property type="protein sequence ID" value="MFC4561312.1"/>
    <property type="molecule type" value="Genomic_DNA"/>
</dbReference>
<evidence type="ECO:0000259" key="2">
    <source>
        <dbReference type="PROSITE" id="PS51462"/>
    </source>
</evidence>
<evidence type="ECO:0000256" key="1">
    <source>
        <dbReference type="ARBA" id="ARBA00022801"/>
    </source>
</evidence>
<organism evidence="3 4">
    <name type="scientific">Nocardiopsis mangrovi</name>
    <dbReference type="NCBI Taxonomy" id="1179818"/>
    <lineage>
        <taxon>Bacteria</taxon>
        <taxon>Bacillati</taxon>
        <taxon>Actinomycetota</taxon>
        <taxon>Actinomycetes</taxon>
        <taxon>Streptosporangiales</taxon>
        <taxon>Nocardiopsidaceae</taxon>
        <taxon>Nocardiopsis</taxon>
    </lineage>
</organism>
<accession>A0ABV9DS71</accession>
<dbReference type="Gene3D" id="1.10.10.10">
    <property type="entry name" value="Winged helix-like DNA-binding domain superfamily/Winged helix DNA-binding domain"/>
    <property type="match status" value="1"/>
</dbReference>
<dbReference type="SUPFAM" id="SSF55811">
    <property type="entry name" value="Nudix"/>
    <property type="match status" value="1"/>
</dbReference>
<evidence type="ECO:0000313" key="3">
    <source>
        <dbReference type="EMBL" id="MFC4561312.1"/>
    </source>
</evidence>
<keyword evidence="4" id="KW-1185">Reference proteome</keyword>
<dbReference type="InterPro" id="IPR015797">
    <property type="entry name" value="NUDIX_hydrolase-like_dom_sf"/>
</dbReference>
<dbReference type="Gene3D" id="3.90.79.10">
    <property type="entry name" value="Nucleoside Triphosphate Pyrophosphohydrolase"/>
    <property type="match status" value="1"/>
</dbReference>
<dbReference type="PANTHER" id="PTHR43736">
    <property type="entry name" value="ADP-RIBOSE PYROPHOSPHATASE"/>
    <property type="match status" value="1"/>
</dbReference>
<name>A0ABV9DS71_9ACTN</name>
<reference evidence="4" key="1">
    <citation type="journal article" date="2019" name="Int. J. Syst. Evol. Microbiol.">
        <title>The Global Catalogue of Microorganisms (GCM) 10K type strain sequencing project: providing services to taxonomists for standard genome sequencing and annotation.</title>
        <authorList>
            <consortium name="The Broad Institute Genomics Platform"/>
            <consortium name="The Broad Institute Genome Sequencing Center for Infectious Disease"/>
            <person name="Wu L."/>
            <person name="Ma J."/>
        </authorList>
    </citation>
    <scope>NUCLEOTIDE SEQUENCE [LARGE SCALE GENOMIC DNA]</scope>
    <source>
        <strain evidence="4">XZYJ18</strain>
    </source>
</reference>
<feature type="domain" description="Nudix hydrolase" evidence="2">
    <location>
        <begin position="7"/>
        <end position="149"/>
    </location>
</feature>
<evidence type="ECO:0000313" key="4">
    <source>
        <dbReference type="Proteomes" id="UP001595923"/>
    </source>
</evidence>
<dbReference type="InterPro" id="IPR054105">
    <property type="entry name" value="WHD_NrtR"/>
</dbReference>
<keyword evidence="1" id="KW-0378">Hydrolase</keyword>
<sequence length="239" mass="26611">MDHADRPDRPVTSAWVTVDLVIFTVRDDALQVLLVERGKEPFQGRTALPGGYVGTDEGLEQAARRELWEETGVDSHDLHLEQLGGYGTPGRDPRGRVVTVAYLALGPEMPEPVAGTDARRAHWTPVEKALDDEGRHLAFDHAVILRDALERARKQLEYTTIASAFCTEPFTISELRHVYEVVWGQPLDPSNFRRKVLKAERFVVATGQRTASVAGRPAALYRRGEKKLLVPALLRAGEE</sequence>
<proteinExistence type="predicted"/>
<dbReference type="InterPro" id="IPR036388">
    <property type="entry name" value="WH-like_DNA-bd_sf"/>
</dbReference>
<dbReference type="Proteomes" id="UP001595923">
    <property type="component" value="Unassembled WGS sequence"/>
</dbReference>
<dbReference type="PANTHER" id="PTHR43736:SF4">
    <property type="entry name" value="SLR1690 PROTEIN"/>
    <property type="match status" value="1"/>
</dbReference>
<dbReference type="InterPro" id="IPR000086">
    <property type="entry name" value="NUDIX_hydrolase_dom"/>
</dbReference>
<dbReference type="InterPro" id="IPR020084">
    <property type="entry name" value="NUDIX_hydrolase_CS"/>
</dbReference>
<dbReference type="Pfam" id="PF21906">
    <property type="entry name" value="WHD_NrtR"/>
    <property type="match status" value="1"/>
</dbReference>
<dbReference type="SUPFAM" id="SSF46785">
    <property type="entry name" value="Winged helix' DNA-binding domain"/>
    <property type="match status" value="1"/>
</dbReference>
<dbReference type="PROSITE" id="PS51462">
    <property type="entry name" value="NUDIX"/>
    <property type="match status" value="1"/>
</dbReference>
<dbReference type="Pfam" id="PF00293">
    <property type="entry name" value="NUDIX"/>
    <property type="match status" value="1"/>
</dbReference>
<dbReference type="PROSITE" id="PS00893">
    <property type="entry name" value="NUDIX_BOX"/>
    <property type="match status" value="1"/>
</dbReference>
<dbReference type="RefSeq" id="WP_378571915.1">
    <property type="nucleotide sequence ID" value="NZ_JBHSFQ010000003.1"/>
</dbReference>
<dbReference type="CDD" id="cd18873">
    <property type="entry name" value="NUDIX_NadM_like"/>
    <property type="match status" value="1"/>
</dbReference>
<gene>
    <name evidence="3" type="ORF">ACFO4E_05535</name>
</gene>